<evidence type="ECO:0000313" key="2">
    <source>
        <dbReference type="EMBL" id="SNY81103.1"/>
    </source>
</evidence>
<organism evidence="2 3">
    <name type="scientific">Nocardia amikacinitolerans</name>
    <dbReference type="NCBI Taxonomy" id="756689"/>
    <lineage>
        <taxon>Bacteria</taxon>
        <taxon>Bacillati</taxon>
        <taxon>Actinomycetota</taxon>
        <taxon>Actinomycetes</taxon>
        <taxon>Mycobacteriales</taxon>
        <taxon>Nocardiaceae</taxon>
        <taxon>Nocardia</taxon>
    </lineage>
</organism>
<dbReference type="AlphaFoldDB" id="A0A285L9F4"/>
<feature type="region of interest" description="Disordered" evidence="1">
    <location>
        <begin position="1"/>
        <end position="99"/>
    </location>
</feature>
<sequence>MSFNAASVAAAATSPANPVNVSFPASFNPSESGLPPRPGPPDPPNNPSVAPATPAVNNVLPDSTHSSFDNGSRRSAATCANFNPTSRKASSNTASHAPRNAARPAAFAAAFEMIRFTNCLIATRIATCVAARAAAPAAAPAGAPTPVAIAANAAAISTAKITNDAMITNLVCSISAAPSPI</sequence>
<dbReference type="RefSeq" id="WP_179830854.1">
    <property type="nucleotide sequence ID" value="NZ_OBEG01000002.1"/>
</dbReference>
<gene>
    <name evidence="2" type="ORF">SAMN04244553_2682</name>
</gene>
<name>A0A285L9F4_9NOCA</name>
<accession>A0A285L9F4</accession>
<evidence type="ECO:0000256" key="1">
    <source>
        <dbReference type="SAM" id="MobiDB-lite"/>
    </source>
</evidence>
<dbReference type="Proteomes" id="UP000219565">
    <property type="component" value="Unassembled WGS sequence"/>
</dbReference>
<keyword evidence="3" id="KW-1185">Reference proteome</keyword>
<feature type="compositionally biased region" description="Polar residues" evidence="1">
    <location>
        <begin position="60"/>
        <end position="95"/>
    </location>
</feature>
<feature type="compositionally biased region" description="Pro residues" evidence="1">
    <location>
        <begin position="35"/>
        <end position="46"/>
    </location>
</feature>
<reference evidence="3" key="1">
    <citation type="submission" date="2017-09" db="EMBL/GenBank/DDBJ databases">
        <authorList>
            <person name="Varghese N."/>
            <person name="Submissions S."/>
        </authorList>
    </citation>
    <scope>NUCLEOTIDE SEQUENCE [LARGE SCALE GENOMIC DNA]</scope>
    <source>
        <strain evidence="3">DSM 45537</strain>
    </source>
</reference>
<proteinExistence type="predicted"/>
<evidence type="ECO:0000313" key="3">
    <source>
        <dbReference type="Proteomes" id="UP000219565"/>
    </source>
</evidence>
<dbReference type="EMBL" id="OBEG01000002">
    <property type="protein sequence ID" value="SNY81103.1"/>
    <property type="molecule type" value="Genomic_DNA"/>
</dbReference>
<protein>
    <submittedName>
        <fullName evidence="2">Uncharacterized protein</fullName>
    </submittedName>
</protein>
<feature type="compositionally biased region" description="Low complexity" evidence="1">
    <location>
        <begin position="1"/>
        <end position="21"/>
    </location>
</feature>